<dbReference type="SMART" id="SM01043">
    <property type="entry name" value="BTAD"/>
    <property type="match status" value="1"/>
</dbReference>
<evidence type="ECO:0000313" key="8">
    <source>
        <dbReference type="EMBL" id="MBB5110436.1"/>
    </source>
</evidence>
<protein>
    <submittedName>
        <fullName evidence="8">DNA-binding SARP family transcriptional activator</fullName>
    </submittedName>
</protein>
<dbReference type="SUPFAM" id="SSF48452">
    <property type="entry name" value="TPR-like"/>
    <property type="match status" value="1"/>
</dbReference>
<dbReference type="InterPro" id="IPR011990">
    <property type="entry name" value="TPR-like_helical_dom_sf"/>
</dbReference>
<evidence type="ECO:0000259" key="7">
    <source>
        <dbReference type="PROSITE" id="PS51755"/>
    </source>
</evidence>
<sequence>MTLRFTVLGPVGVTVGARPAEIHRPRRLGILAYLLLHANQVVTVDRLIAATWGDAPPTTARAQVQSDIHGLRRAIHAAGSSDNPISTQPGGYRLELRPEQLDLALFTDQAALARAEAARGEAETAAGLMRSALSLWRGPALSGASGDFLEPAQARLEEARLDQYEWLVDLELALGRHHRLVTELTEYLTEHPLRERLRIQLMLALYRSGRQPDALRVGRQGREILVDEYGLDPGPALTELETAILRQDAALNAPGGSPAEPAATTVGDRPAVSTSCRPAQLPPFPVPFAGRADDVVHLGAHLHAEEGPESRPAPPVLLLHGMAGVGKTALAVRIAHTVRADYPDGHLYLDLRSGGSEARAPRHVVAEALRGLGVDHRELPYSLDERAALYRSRLADRRLLVVVDDAGSVDQVQPLVPAAPGCAVLVTSRFLLDLPSARRHRVDPLPECAGLDVLTAHLDDRRSEVAPAAARAVVRACGGQPLALRIAAARVRSGTRLTDLAELLADPRHLLDELAVDGLSVREGLAAVHRSLSPSATRVLAAAAQLPTPSVPDWVPVACAGLGAREAVRVLDELVRCHLLTLAPGSAPGPNRYLVHRLVAAFVAAGEGGDPPGDDPVARAAHTWGVLAGEAVRRITASPHPAEPTPPPDVDLHNRTLADPAGWLRKERANLIAVQALAQDRDWPELADRIAAALADRHSHVRACPPVPTAVGQSRSSW</sequence>
<name>A0ABR6M722_MICEC</name>
<evidence type="ECO:0000256" key="2">
    <source>
        <dbReference type="ARBA" id="ARBA00023015"/>
    </source>
</evidence>
<keyword evidence="9" id="KW-1185">Reference proteome</keyword>
<dbReference type="InterPro" id="IPR016032">
    <property type="entry name" value="Sig_transdc_resp-reg_C-effctor"/>
</dbReference>
<keyword evidence="3 5" id="KW-0238">DNA-binding</keyword>
<evidence type="ECO:0000256" key="4">
    <source>
        <dbReference type="ARBA" id="ARBA00023163"/>
    </source>
</evidence>
<organism evidence="8 9">
    <name type="scientific">Micromonospora echinospora</name>
    <name type="common">Micromonospora purpurea</name>
    <dbReference type="NCBI Taxonomy" id="1877"/>
    <lineage>
        <taxon>Bacteria</taxon>
        <taxon>Bacillati</taxon>
        <taxon>Actinomycetota</taxon>
        <taxon>Actinomycetes</taxon>
        <taxon>Micromonosporales</taxon>
        <taxon>Micromonosporaceae</taxon>
        <taxon>Micromonospora</taxon>
    </lineage>
</organism>
<dbReference type="InterPro" id="IPR005158">
    <property type="entry name" value="BTAD"/>
</dbReference>
<comment type="similarity">
    <text evidence="1">Belongs to the AfsR/DnrI/RedD regulatory family.</text>
</comment>
<reference evidence="8 9" key="1">
    <citation type="submission" date="2020-08" db="EMBL/GenBank/DDBJ databases">
        <title>Sequencing the genomes of 1000 actinobacteria strains.</title>
        <authorList>
            <person name="Klenk H.-P."/>
        </authorList>
    </citation>
    <scope>NUCLEOTIDE SEQUENCE [LARGE SCALE GENOMIC DNA]</scope>
    <source>
        <strain evidence="8 9">DSM 43036</strain>
    </source>
</reference>
<dbReference type="InterPro" id="IPR036388">
    <property type="entry name" value="WH-like_DNA-bd_sf"/>
</dbReference>
<dbReference type="InterPro" id="IPR001867">
    <property type="entry name" value="OmpR/PhoB-type_DNA-bd"/>
</dbReference>
<gene>
    <name evidence="8" type="ORF">FHU28_000275</name>
</gene>
<dbReference type="PROSITE" id="PS51755">
    <property type="entry name" value="OMPR_PHOB"/>
    <property type="match status" value="1"/>
</dbReference>
<evidence type="ECO:0000256" key="1">
    <source>
        <dbReference type="ARBA" id="ARBA00005820"/>
    </source>
</evidence>
<accession>A0ABR6M722</accession>
<dbReference type="CDD" id="cd15831">
    <property type="entry name" value="BTAD"/>
    <property type="match status" value="1"/>
</dbReference>
<evidence type="ECO:0000256" key="6">
    <source>
        <dbReference type="SAM" id="MobiDB-lite"/>
    </source>
</evidence>
<dbReference type="InterPro" id="IPR051677">
    <property type="entry name" value="AfsR-DnrI-RedD_regulator"/>
</dbReference>
<evidence type="ECO:0000256" key="3">
    <source>
        <dbReference type="ARBA" id="ARBA00023125"/>
    </source>
</evidence>
<feature type="DNA-binding region" description="OmpR/PhoB-type" evidence="5">
    <location>
        <begin position="1"/>
        <end position="96"/>
    </location>
</feature>
<evidence type="ECO:0000313" key="9">
    <source>
        <dbReference type="Proteomes" id="UP000618986"/>
    </source>
</evidence>
<dbReference type="InterPro" id="IPR027417">
    <property type="entry name" value="P-loop_NTPase"/>
</dbReference>
<dbReference type="SUPFAM" id="SSF46894">
    <property type="entry name" value="C-terminal effector domain of the bipartite response regulators"/>
    <property type="match status" value="1"/>
</dbReference>
<dbReference type="Gene3D" id="3.40.50.300">
    <property type="entry name" value="P-loop containing nucleotide triphosphate hydrolases"/>
    <property type="match status" value="1"/>
</dbReference>
<dbReference type="GeneID" id="300290880"/>
<dbReference type="PANTHER" id="PTHR35807:SF1">
    <property type="entry name" value="TRANSCRIPTIONAL REGULATOR REDD"/>
    <property type="match status" value="1"/>
</dbReference>
<keyword evidence="2" id="KW-0805">Transcription regulation</keyword>
<dbReference type="SUPFAM" id="SSF52540">
    <property type="entry name" value="P-loop containing nucleoside triphosphate hydrolases"/>
    <property type="match status" value="1"/>
</dbReference>
<feature type="domain" description="OmpR/PhoB-type" evidence="7">
    <location>
        <begin position="1"/>
        <end position="96"/>
    </location>
</feature>
<dbReference type="Pfam" id="PF00486">
    <property type="entry name" value="Trans_reg_C"/>
    <property type="match status" value="1"/>
</dbReference>
<dbReference type="PRINTS" id="PR00364">
    <property type="entry name" value="DISEASERSIST"/>
</dbReference>
<comment type="caution">
    <text evidence="8">The sequence shown here is derived from an EMBL/GenBank/DDBJ whole genome shotgun (WGS) entry which is preliminary data.</text>
</comment>
<dbReference type="InterPro" id="IPR003593">
    <property type="entry name" value="AAA+_ATPase"/>
</dbReference>
<dbReference type="RefSeq" id="WP_184680072.1">
    <property type="nucleotide sequence ID" value="NZ_JACHJC010000001.1"/>
</dbReference>
<dbReference type="EMBL" id="JACHJC010000001">
    <property type="protein sequence ID" value="MBB5110436.1"/>
    <property type="molecule type" value="Genomic_DNA"/>
</dbReference>
<dbReference type="SMART" id="SM00382">
    <property type="entry name" value="AAA"/>
    <property type="match status" value="1"/>
</dbReference>
<evidence type="ECO:0000256" key="5">
    <source>
        <dbReference type="PROSITE-ProRule" id="PRU01091"/>
    </source>
</evidence>
<dbReference type="Gene3D" id="1.25.40.10">
    <property type="entry name" value="Tetratricopeptide repeat domain"/>
    <property type="match status" value="1"/>
</dbReference>
<dbReference type="InterPro" id="IPR002182">
    <property type="entry name" value="NB-ARC"/>
</dbReference>
<dbReference type="PANTHER" id="PTHR35807">
    <property type="entry name" value="TRANSCRIPTIONAL REGULATOR REDD-RELATED"/>
    <property type="match status" value="1"/>
</dbReference>
<dbReference type="SMART" id="SM00862">
    <property type="entry name" value="Trans_reg_C"/>
    <property type="match status" value="1"/>
</dbReference>
<dbReference type="Pfam" id="PF03704">
    <property type="entry name" value="BTAD"/>
    <property type="match status" value="1"/>
</dbReference>
<keyword evidence="4" id="KW-0804">Transcription</keyword>
<dbReference type="Proteomes" id="UP000618986">
    <property type="component" value="Unassembled WGS sequence"/>
</dbReference>
<feature type="region of interest" description="Disordered" evidence="6">
    <location>
        <begin position="254"/>
        <end position="274"/>
    </location>
</feature>
<proteinExistence type="inferred from homology"/>
<dbReference type="Pfam" id="PF00931">
    <property type="entry name" value="NB-ARC"/>
    <property type="match status" value="1"/>
</dbReference>
<dbReference type="Gene3D" id="1.10.10.10">
    <property type="entry name" value="Winged helix-like DNA-binding domain superfamily/Winged helix DNA-binding domain"/>
    <property type="match status" value="1"/>
</dbReference>
<dbReference type="GO" id="GO:0003677">
    <property type="term" value="F:DNA binding"/>
    <property type="evidence" value="ECO:0007669"/>
    <property type="project" value="UniProtKB-KW"/>
</dbReference>